<evidence type="ECO:0008006" key="3">
    <source>
        <dbReference type="Google" id="ProtNLM"/>
    </source>
</evidence>
<organism evidence="1 2">
    <name type="scientific">Streptomyces katrae</name>
    <dbReference type="NCBI Taxonomy" id="68223"/>
    <lineage>
        <taxon>Bacteria</taxon>
        <taxon>Bacillati</taxon>
        <taxon>Actinomycetota</taxon>
        <taxon>Actinomycetes</taxon>
        <taxon>Kitasatosporales</taxon>
        <taxon>Streptomycetaceae</taxon>
        <taxon>Streptomyces</taxon>
    </lineage>
</organism>
<dbReference type="Proteomes" id="UP000033551">
    <property type="component" value="Unassembled WGS sequence"/>
</dbReference>
<dbReference type="AlphaFoldDB" id="A0A0F4IUQ0"/>
<feature type="non-terminal residue" evidence="1">
    <location>
        <position position="73"/>
    </location>
</feature>
<evidence type="ECO:0000313" key="2">
    <source>
        <dbReference type="Proteomes" id="UP000033551"/>
    </source>
</evidence>
<gene>
    <name evidence="1" type="ORF">VR44_31745</name>
</gene>
<reference evidence="1 2" key="1">
    <citation type="submission" date="2015-02" db="EMBL/GenBank/DDBJ databases">
        <authorList>
            <person name="Ju K.-S."/>
            <person name="Doroghazi J.R."/>
            <person name="Metcalf W."/>
        </authorList>
    </citation>
    <scope>NUCLEOTIDE SEQUENCE [LARGE SCALE GENOMIC DNA]</scope>
    <source>
        <strain evidence="1 2">NRRL ISP-5550</strain>
    </source>
</reference>
<accession>A0A0F4IUQ0</accession>
<evidence type="ECO:0000313" key="1">
    <source>
        <dbReference type="EMBL" id="KJY25745.1"/>
    </source>
</evidence>
<keyword evidence="2" id="KW-1185">Reference proteome</keyword>
<sequence length="73" mass="7148">MAAETPPTAPVALAALLADRELDLRRLAGPAEAEVHGVHASEMADPSPYLLGGELLLTAGAGLTGAGAASDSA</sequence>
<name>A0A0F4IUQ0_9ACTN</name>
<dbReference type="EMBL" id="JZWV01001030">
    <property type="protein sequence ID" value="KJY25745.1"/>
    <property type="molecule type" value="Genomic_DNA"/>
</dbReference>
<comment type="caution">
    <text evidence="1">The sequence shown here is derived from an EMBL/GenBank/DDBJ whole genome shotgun (WGS) entry which is preliminary data.</text>
</comment>
<protein>
    <recommendedName>
        <fullName evidence="3">PucR family transcriptional regulator</fullName>
    </recommendedName>
</protein>
<proteinExistence type="predicted"/>